<dbReference type="EMBL" id="CDMZ01001671">
    <property type="protein sequence ID" value="CEM36014.1"/>
    <property type="molecule type" value="Genomic_DNA"/>
</dbReference>
<evidence type="ECO:0000313" key="3">
    <source>
        <dbReference type="EMBL" id="CEM36014.1"/>
    </source>
</evidence>
<dbReference type="InterPro" id="IPR003409">
    <property type="entry name" value="MORN"/>
</dbReference>
<dbReference type="Pfam" id="PF02493">
    <property type="entry name" value="MORN"/>
    <property type="match status" value="3"/>
</dbReference>
<reference evidence="3" key="1">
    <citation type="submission" date="2014-11" db="EMBL/GenBank/DDBJ databases">
        <authorList>
            <person name="Otto D Thomas"/>
            <person name="Naeem Raeece"/>
        </authorList>
    </citation>
    <scope>NUCLEOTIDE SEQUENCE</scope>
</reference>
<evidence type="ECO:0000256" key="1">
    <source>
        <dbReference type="ARBA" id="ARBA00022737"/>
    </source>
</evidence>
<feature type="compositionally biased region" description="Basic and acidic residues" evidence="2">
    <location>
        <begin position="79"/>
        <end position="95"/>
    </location>
</feature>
<dbReference type="Gene3D" id="2.20.110.10">
    <property type="entry name" value="Histone H3 K4-specific methyltransferase SET7/9 N-terminal domain"/>
    <property type="match status" value="1"/>
</dbReference>
<gene>
    <name evidence="3" type="ORF">Cvel_23864</name>
</gene>
<evidence type="ECO:0000256" key="2">
    <source>
        <dbReference type="SAM" id="MobiDB-lite"/>
    </source>
</evidence>
<accession>A0A0G4GY49</accession>
<keyword evidence="1" id="KW-0677">Repeat</keyword>
<protein>
    <recommendedName>
        <fullName evidence="4">MORN repeat-containing protein 5</fullName>
    </recommendedName>
</protein>
<evidence type="ECO:0008006" key="4">
    <source>
        <dbReference type="Google" id="ProtNLM"/>
    </source>
</evidence>
<dbReference type="AlphaFoldDB" id="A0A0G4GY49"/>
<sequence>MKTSSKEEPVAVKRIVEMKIIEEQDRTTYVGETVNGVYEGNGTLTYPSGDKYAGQFRGGVLVGQSLTLEGQFVGGKQDGVGRQEEGGRVYKGEYM</sequence>
<proteinExistence type="predicted"/>
<dbReference type="VEuPathDB" id="CryptoDB:Cvel_23864"/>
<dbReference type="SUPFAM" id="SSF82185">
    <property type="entry name" value="Histone H3 K4-specific methyltransferase SET7/9 N-terminal domain"/>
    <property type="match status" value="1"/>
</dbReference>
<name>A0A0G4GY49_9ALVE</name>
<organism evidence="3">
    <name type="scientific">Chromera velia CCMP2878</name>
    <dbReference type="NCBI Taxonomy" id="1169474"/>
    <lineage>
        <taxon>Eukaryota</taxon>
        <taxon>Sar</taxon>
        <taxon>Alveolata</taxon>
        <taxon>Colpodellida</taxon>
        <taxon>Chromeraceae</taxon>
        <taxon>Chromera</taxon>
    </lineage>
</organism>
<feature type="region of interest" description="Disordered" evidence="2">
    <location>
        <begin position="74"/>
        <end position="95"/>
    </location>
</feature>